<dbReference type="PANTHER" id="PTHR11481:SF64">
    <property type="entry name" value="FC RECEPTOR-LIKE PROTEIN 4"/>
    <property type="match status" value="1"/>
</dbReference>
<dbReference type="Pfam" id="PF13895">
    <property type="entry name" value="Ig_2"/>
    <property type="match status" value="1"/>
</dbReference>
<dbReference type="Gene3D" id="2.60.40.10">
    <property type="entry name" value="Immunoglobulins"/>
    <property type="match status" value="3"/>
</dbReference>
<keyword evidence="3" id="KW-0472">Membrane</keyword>
<dbReference type="InterPro" id="IPR036179">
    <property type="entry name" value="Ig-like_dom_sf"/>
</dbReference>
<dbReference type="SMART" id="SM00409">
    <property type="entry name" value="IG"/>
    <property type="match status" value="2"/>
</dbReference>
<accession>A0A087X3K6</accession>
<organism evidence="5 6">
    <name type="scientific">Poecilia formosa</name>
    <name type="common">Amazon molly</name>
    <name type="synonym">Limia formosa</name>
    <dbReference type="NCBI Taxonomy" id="48698"/>
    <lineage>
        <taxon>Eukaryota</taxon>
        <taxon>Metazoa</taxon>
        <taxon>Chordata</taxon>
        <taxon>Craniata</taxon>
        <taxon>Vertebrata</taxon>
        <taxon>Euteleostomi</taxon>
        <taxon>Actinopterygii</taxon>
        <taxon>Neopterygii</taxon>
        <taxon>Teleostei</taxon>
        <taxon>Neoteleostei</taxon>
        <taxon>Acanthomorphata</taxon>
        <taxon>Ovalentaria</taxon>
        <taxon>Atherinomorphae</taxon>
        <taxon>Cyprinodontiformes</taxon>
        <taxon>Poeciliidae</taxon>
        <taxon>Poeciliinae</taxon>
        <taxon>Poecilia</taxon>
    </lineage>
</organism>
<dbReference type="Ensembl" id="ENSPFOT00000000360.1">
    <property type="protein sequence ID" value="ENSPFOP00000000359.1"/>
    <property type="gene ID" value="ENSPFOG00000000410.1"/>
</dbReference>
<keyword evidence="1" id="KW-0732">Signal</keyword>
<dbReference type="PROSITE" id="PS50835">
    <property type="entry name" value="IG_LIKE"/>
    <property type="match status" value="2"/>
</dbReference>
<dbReference type="GO" id="GO:0006955">
    <property type="term" value="P:immune response"/>
    <property type="evidence" value="ECO:0007669"/>
    <property type="project" value="TreeGrafter"/>
</dbReference>
<keyword evidence="3" id="KW-0812">Transmembrane</keyword>
<dbReference type="InterPro" id="IPR007110">
    <property type="entry name" value="Ig-like_dom"/>
</dbReference>
<feature type="domain" description="Ig-like" evidence="4">
    <location>
        <begin position="25"/>
        <end position="109"/>
    </location>
</feature>
<dbReference type="GO" id="GO:0009897">
    <property type="term" value="C:external side of plasma membrane"/>
    <property type="evidence" value="ECO:0007669"/>
    <property type="project" value="TreeGrafter"/>
</dbReference>
<evidence type="ECO:0000256" key="2">
    <source>
        <dbReference type="ARBA" id="ARBA00023157"/>
    </source>
</evidence>
<protein>
    <recommendedName>
        <fullName evidence="4">Ig-like domain-containing protein</fullName>
    </recommendedName>
</protein>
<dbReference type="EMBL" id="AYCK01009788">
    <property type="status" value="NOT_ANNOTATED_CDS"/>
    <property type="molecule type" value="Genomic_DNA"/>
</dbReference>
<proteinExistence type="predicted"/>
<dbReference type="PANTHER" id="PTHR11481">
    <property type="entry name" value="IMMUNOGLOBULIN FC RECEPTOR"/>
    <property type="match status" value="1"/>
</dbReference>
<feature type="transmembrane region" description="Helical" evidence="3">
    <location>
        <begin position="307"/>
        <end position="330"/>
    </location>
</feature>
<evidence type="ECO:0000259" key="4">
    <source>
        <dbReference type="PROSITE" id="PS50835"/>
    </source>
</evidence>
<dbReference type="eggNOG" id="ENOG502QQ6U">
    <property type="taxonomic scope" value="Eukaryota"/>
</dbReference>
<dbReference type="InterPro" id="IPR003599">
    <property type="entry name" value="Ig_sub"/>
</dbReference>
<evidence type="ECO:0000256" key="1">
    <source>
        <dbReference type="ARBA" id="ARBA00022729"/>
    </source>
</evidence>
<keyword evidence="3" id="KW-1133">Transmembrane helix</keyword>
<dbReference type="SUPFAM" id="SSF48726">
    <property type="entry name" value="Immunoglobulin"/>
    <property type="match status" value="2"/>
</dbReference>
<dbReference type="InterPro" id="IPR013783">
    <property type="entry name" value="Ig-like_fold"/>
</dbReference>
<dbReference type="GeneTree" id="ENSGT01120000274703"/>
<keyword evidence="6" id="KW-1185">Reference proteome</keyword>
<dbReference type="AlphaFoldDB" id="A0A087X3K6"/>
<feature type="domain" description="Ig-like" evidence="4">
    <location>
        <begin position="210"/>
        <end position="275"/>
    </location>
</feature>
<evidence type="ECO:0000256" key="3">
    <source>
        <dbReference type="SAM" id="Phobius"/>
    </source>
</evidence>
<name>A0A087X3K6_POEFO</name>
<keyword evidence="2" id="KW-1015">Disulfide bond</keyword>
<dbReference type="Proteomes" id="UP000028760">
    <property type="component" value="Unassembled WGS sequence"/>
</dbReference>
<dbReference type="STRING" id="48698.ENSPFOP00000000359"/>
<evidence type="ECO:0000313" key="5">
    <source>
        <dbReference type="Ensembl" id="ENSPFOP00000000359.1"/>
    </source>
</evidence>
<evidence type="ECO:0000313" key="6">
    <source>
        <dbReference type="Proteomes" id="UP000028760"/>
    </source>
</evidence>
<reference evidence="5" key="3">
    <citation type="submission" date="2025-09" db="UniProtKB">
        <authorList>
            <consortium name="Ensembl"/>
        </authorList>
    </citation>
    <scope>IDENTIFICATION</scope>
</reference>
<dbReference type="InterPro" id="IPR050488">
    <property type="entry name" value="Ig_Fc_receptor"/>
</dbReference>
<reference evidence="5" key="2">
    <citation type="submission" date="2025-08" db="UniProtKB">
        <authorList>
            <consortium name="Ensembl"/>
        </authorList>
    </citation>
    <scope>IDENTIFICATION</scope>
</reference>
<dbReference type="GO" id="GO:0007166">
    <property type="term" value="P:cell surface receptor signaling pathway"/>
    <property type="evidence" value="ECO:0007669"/>
    <property type="project" value="TreeGrafter"/>
</dbReference>
<dbReference type="GO" id="GO:0004888">
    <property type="term" value="F:transmembrane signaling receptor activity"/>
    <property type="evidence" value="ECO:0007669"/>
    <property type="project" value="TreeGrafter"/>
</dbReference>
<reference evidence="6" key="1">
    <citation type="submission" date="2013-10" db="EMBL/GenBank/DDBJ databases">
        <authorList>
            <person name="Schartl M."/>
            <person name="Warren W."/>
        </authorList>
    </citation>
    <scope>NUCLEOTIDE SEQUENCE [LARGE SCALE GENOMIC DNA]</scope>
    <source>
        <strain evidence="6">female</strain>
    </source>
</reference>
<sequence>NNVQIQKCIYEYQSCLVHSLAMDLSKASLRADSRRVPAGGSVTLTCSVDASADWRYDWFKRQTSEYSKSFMIKSGTAEQNITISEEGTYYCRGGRGDPVVFTEDSNTVTIDKIKRHLKTARITQNPSWIKIFIGERISLTCVISDGDGAQWEYEWRTTSLESLTKITGDWVFYTSISSAGDYYCRGKQKMDLHPTMWSYPIRLTVHSSKPKATLNVDLLSGSGYWDLTCYVDTSPSTWKYFWYMGEIPSEIKPGQDAAASNKQILVSQRGLYWCRGGRGEPVYYTEFSEPMKVGTNQGSGSLVSSPLMTGMVCGNLLLCGSLVLLFIFLLRKIK</sequence>
<dbReference type="OMA" id="LETTCCF"/>